<dbReference type="EMBL" id="CP080333">
    <property type="protein sequence ID" value="QYL14931.1"/>
    <property type="molecule type" value="Genomic_DNA"/>
</dbReference>
<sequence length="69" mass="8084">MKISNPNVRKWDRISVNQRRNKDGSPSTGLIISQRGVFVVASPEEWEEIKRAGDEIMEAQKPRKRYRMI</sequence>
<accession>A0ABX8VH85</accession>
<reference evidence="1 2" key="1">
    <citation type="submission" date="2021-07" db="EMBL/GenBank/DDBJ databases">
        <title>Whole genome sequencing of non-tuberculosis mycobacteria type-strains.</title>
        <authorList>
            <person name="Igarashi Y."/>
            <person name="Osugi A."/>
            <person name="Mitarai S."/>
        </authorList>
    </citation>
    <scope>NUCLEOTIDE SEQUENCE [LARGE SCALE GENOMIC DNA]</scope>
    <source>
        <strain evidence="1 2">JCM 16370</strain>
    </source>
</reference>
<gene>
    <name evidence="1" type="ORF">K0O64_17345</name>
</gene>
<organism evidence="1 2">
    <name type="scientific">Mycolicibacterium pallens</name>
    <dbReference type="NCBI Taxonomy" id="370524"/>
    <lineage>
        <taxon>Bacteria</taxon>
        <taxon>Bacillati</taxon>
        <taxon>Actinomycetota</taxon>
        <taxon>Actinomycetes</taxon>
        <taxon>Mycobacteriales</taxon>
        <taxon>Mycobacteriaceae</taxon>
        <taxon>Mycolicibacterium</taxon>
    </lineage>
</organism>
<evidence type="ECO:0000313" key="1">
    <source>
        <dbReference type="EMBL" id="QYL14931.1"/>
    </source>
</evidence>
<dbReference type="RefSeq" id="WP_125477452.1">
    <property type="nucleotide sequence ID" value="NZ_BAAAVX010000074.1"/>
</dbReference>
<proteinExistence type="predicted"/>
<protein>
    <submittedName>
        <fullName evidence="1">Uncharacterized protein</fullName>
    </submittedName>
</protein>
<name>A0ABX8VH85_9MYCO</name>
<keyword evidence="2" id="KW-1185">Reference proteome</keyword>
<evidence type="ECO:0000313" key="2">
    <source>
        <dbReference type="Proteomes" id="UP000825367"/>
    </source>
</evidence>
<dbReference type="Proteomes" id="UP000825367">
    <property type="component" value="Chromosome"/>
</dbReference>